<organism evidence="1 2">
    <name type="scientific">Pisolithus tinctorius Marx 270</name>
    <dbReference type="NCBI Taxonomy" id="870435"/>
    <lineage>
        <taxon>Eukaryota</taxon>
        <taxon>Fungi</taxon>
        <taxon>Dikarya</taxon>
        <taxon>Basidiomycota</taxon>
        <taxon>Agaricomycotina</taxon>
        <taxon>Agaricomycetes</taxon>
        <taxon>Agaricomycetidae</taxon>
        <taxon>Boletales</taxon>
        <taxon>Sclerodermatineae</taxon>
        <taxon>Pisolithaceae</taxon>
        <taxon>Pisolithus</taxon>
    </lineage>
</organism>
<gene>
    <name evidence="1" type="ORF">M404DRAFT_621794</name>
</gene>
<accession>A0A0C3P7A1</accession>
<dbReference type="Proteomes" id="UP000054217">
    <property type="component" value="Unassembled WGS sequence"/>
</dbReference>
<evidence type="ECO:0000313" key="2">
    <source>
        <dbReference type="Proteomes" id="UP000054217"/>
    </source>
</evidence>
<dbReference type="InParanoid" id="A0A0C3P7A1"/>
<dbReference type="AlphaFoldDB" id="A0A0C3P7A1"/>
<keyword evidence="2" id="KW-1185">Reference proteome</keyword>
<protein>
    <submittedName>
        <fullName evidence="1">Uncharacterized protein</fullName>
    </submittedName>
</protein>
<reference evidence="1 2" key="1">
    <citation type="submission" date="2014-04" db="EMBL/GenBank/DDBJ databases">
        <authorList>
            <consortium name="DOE Joint Genome Institute"/>
            <person name="Kuo A."/>
            <person name="Kohler A."/>
            <person name="Costa M.D."/>
            <person name="Nagy L.G."/>
            <person name="Floudas D."/>
            <person name="Copeland A."/>
            <person name="Barry K.W."/>
            <person name="Cichocki N."/>
            <person name="Veneault-Fourrey C."/>
            <person name="LaButti K."/>
            <person name="Lindquist E.A."/>
            <person name="Lipzen A."/>
            <person name="Lundell T."/>
            <person name="Morin E."/>
            <person name="Murat C."/>
            <person name="Sun H."/>
            <person name="Tunlid A."/>
            <person name="Henrissat B."/>
            <person name="Grigoriev I.V."/>
            <person name="Hibbett D.S."/>
            <person name="Martin F."/>
            <person name="Nordberg H.P."/>
            <person name="Cantor M.N."/>
            <person name="Hua S.X."/>
        </authorList>
    </citation>
    <scope>NUCLEOTIDE SEQUENCE [LARGE SCALE GENOMIC DNA]</scope>
    <source>
        <strain evidence="1 2">Marx 270</strain>
    </source>
</reference>
<dbReference type="HOGENOM" id="CLU_1982471_0_0_1"/>
<evidence type="ECO:0000313" key="1">
    <source>
        <dbReference type="EMBL" id="KIO03491.1"/>
    </source>
</evidence>
<proteinExistence type="predicted"/>
<reference evidence="2" key="2">
    <citation type="submission" date="2015-01" db="EMBL/GenBank/DDBJ databases">
        <title>Evolutionary Origins and Diversification of the Mycorrhizal Mutualists.</title>
        <authorList>
            <consortium name="DOE Joint Genome Institute"/>
            <consortium name="Mycorrhizal Genomics Consortium"/>
            <person name="Kohler A."/>
            <person name="Kuo A."/>
            <person name="Nagy L.G."/>
            <person name="Floudas D."/>
            <person name="Copeland A."/>
            <person name="Barry K.W."/>
            <person name="Cichocki N."/>
            <person name="Veneault-Fourrey C."/>
            <person name="LaButti K."/>
            <person name="Lindquist E.A."/>
            <person name="Lipzen A."/>
            <person name="Lundell T."/>
            <person name="Morin E."/>
            <person name="Murat C."/>
            <person name="Riley R."/>
            <person name="Ohm R."/>
            <person name="Sun H."/>
            <person name="Tunlid A."/>
            <person name="Henrissat B."/>
            <person name="Grigoriev I.V."/>
            <person name="Hibbett D.S."/>
            <person name="Martin F."/>
        </authorList>
    </citation>
    <scope>NUCLEOTIDE SEQUENCE [LARGE SCALE GENOMIC DNA]</scope>
    <source>
        <strain evidence="2">Marx 270</strain>
    </source>
</reference>
<dbReference type="EMBL" id="KN831976">
    <property type="protein sequence ID" value="KIO03491.1"/>
    <property type="molecule type" value="Genomic_DNA"/>
</dbReference>
<name>A0A0C3P7A1_PISTI</name>
<sequence length="126" mass="13873">MNRISTTTDADRTADPSLIMPFLLRSHGLAAFFCRGEIVFCISADAFEFENWDEPRTNPTKKVIHHLATLVNRHADLGNKNDSTCYAGDSSSSLMCFRGVFARGPPTMQVTISVLDAHHSALVTSE</sequence>